<evidence type="ECO:0000313" key="2">
    <source>
        <dbReference type="EMBL" id="OAE37669.1"/>
    </source>
</evidence>
<dbReference type="AlphaFoldDB" id="A0A176WWY7"/>
<dbReference type="Proteomes" id="UP000077098">
    <property type="component" value="Unassembled WGS sequence"/>
</dbReference>
<name>A0A176WWY7_AGRTU</name>
<comment type="caution">
    <text evidence="2">The sequence shown here is derived from an EMBL/GenBank/DDBJ whole genome shotgun (WGS) entry which is preliminary data.</text>
</comment>
<feature type="region of interest" description="Disordered" evidence="1">
    <location>
        <begin position="1"/>
        <end position="20"/>
    </location>
</feature>
<accession>A0A176WWY7</accession>
<evidence type="ECO:0000313" key="3">
    <source>
        <dbReference type="Proteomes" id="UP000077098"/>
    </source>
</evidence>
<reference evidence="2 3" key="1">
    <citation type="submission" date="2016-05" db="EMBL/GenBank/DDBJ databases">
        <authorList>
            <person name="Lavstsen T."/>
            <person name="Jespersen J.S."/>
        </authorList>
    </citation>
    <scope>NUCLEOTIDE SEQUENCE [LARGE SCALE GENOMIC DNA]</scope>
    <source>
        <strain evidence="2 3">KCJ1736</strain>
    </source>
</reference>
<dbReference type="EMBL" id="LXPS01000039">
    <property type="protein sequence ID" value="OAE37669.1"/>
    <property type="molecule type" value="Genomic_DNA"/>
</dbReference>
<protein>
    <submittedName>
        <fullName evidence="2">Uncharacterized protein</fullName>
    </submittedName>
</protein>
<evidence type="ECO:0000256" key="1">
    <source>
        <dbReference type="SAM" id="MobiDB-lite"/>
    </source>
</evidence>
<sequence length="94" mass="10044">MNPNDTTPLPHEGGQPSRYYICPNQFSDDAAIDDADVDAFIDEKNVAIAAAVKLATITAAAVTVQASINTYGDHWEDAGTLTVQKDGTVKDETF</sequence>
<gene>
    <name evidence="2" type="ORF">A7J57_08815</name>
</gene>
<proteinExistence type="predicted"/>
<dbReference type="RefSeq" id="WP_063951351.1">
    <property type="nucleotide sequence ID" value="NZ_LXPS01000039.1"/>
</dbReference>
<organism evidence="2 3">
    <name type="scientific">Agrobacterium tumefaciens</name>
    <dbReference type="NCBI Taxonomy" id="358"/>
    <lineage>
        <taxon>Bacteria</taxon>
        <taxon>Pseudomonadati</taxon>
        <taxon>Pseudomonadota</taxon>
        <taxon>Alphaproteobacteria</taxon>
        <taxon>Hyphomicrobiales</taxon>
        <taxon>Rhizobiaceae</taxon>
        <taxon>Rhizobium/Agrobacterium group</taxon>
        <taxon>Agrobacterium</taxon>
        <taxon>Agrobacterium tumefaciens complex</taxon>
    </lineage>
</organism>